<dbReference type="AlphaFoldDB" id="A0A2I1HRM4"/>
<evidence type="ECO:0000313" key="3">
    <source>
        <dbReference type="Proteomes" id="UP000234323"/>
    </source>
</evidence>
<feature type="compositionally biased region" description="Basic and acidic residues" evidence="1">
    <location>
        <begin position="42"/>
        <end position="51"/>
    </location>
</feature>
<sequence>LGDHTKGLRSTTFCLTDREGVEWCRHSIPNLKKAQLKPKTKNTPDKKKSGDTGKVSKQAKKPSKGGAGGNKDNKEVLAEILSLLRKLI</sequence>
<accession>A0A2I1HRM4</accession>
<comment type="caution">
    <text evidence="2">The sequence shown here is derived from an EMBL/GenBank/DDBJ whole genome shotgun (WGS) entry which is preliminary data.</text>
</comment>
<evidence type="ECO:0000256" key="1">
    <source>
        <dbReference type="SAM" id="MobiDB-lite"/>
    </source>
</evidence>
<proteinExistence type="predicted"/>
<reference evidence="2 3" key="1">
    <citation type="submission" date="2015-10" db="EMBL/GenBank/DDBJ databases">
        <title>Genome analyses suggest a sexual origin of heterokaryosis in a supposedly ancient asexual fungus.</title>
        <authorList>
            <person name="Ropars J."/>
            <person name="Sedzielewska K."/>
            <person name="Noel J."/>
            <person name="Charron P."/>
            <person name="Farinelli L."/>
            <person name="Marton T."/>
            <person name="Kruger M."/>
            <person name="Pelin A."/>
            <person name="Brachmann A."/>
            <person name="Corradi N."/>
        </authorList>
    </citation>
    <scope>NUCLEOTIDE SEQUENCE [LARGE SCALE GENOMIC DNA]</scope>
    <source>
        <strain evidence="2 3">A4</strain>
    </source>
</reference>
<name>A0A2I1HRM4_9GLOM</name>
<evidence type="ECO:0000313" key="2">
    <source>
        <dbReference type="EMBL" id="PKY61538.1"/>
    </source>
</evidence>
<feature type="non-terminal residue" evidence="2">
    <location>
        <position position="1"/>
    </location>
</feature>
<keyword evidence="3" id="KW-1185">Reference proteome</keyword>
<dbReference type="Proteomes" id="UP000234323">
    <property type="component" value="Unassembled WGS sequence"/>
</dbReference>
<feature type="region of interest" description="Disordered" evidence="1">
    <location>
        <begin position="28"/>
        <end position="72"/>
    </location>
</feature>
<gene>
    <name evidence="2" type="ORF">RhiirA4_486637</name>
</gene>
<dbReference type="EMBL" id="LLXI01005485">
    <property type="protein sequence ID" value="PKY61538.1"/>
    <property type="molecule type" value="Genomic_DNA"/>
</dbReference>
<protein>
    <submittedName>
        <fullName evidence="2">Uncharacterized protein</fullName>
    </submittedName>
</protein>
<organism evidence="2 3">
    <name type="scientific">Rhizophagus irregularis</name>
    <dbReference type="NCBI Taxonomy" id="588596"/>
    <lineage>
        <taxon>Eukaryota</taxon>
        <taxon>Fungi</taxon>
        <taxon>Fungi incertae sedis</taxon>
        <taxon>Mucoromycota</taxon>
        <taxon>Glomeromycotina</taxon>
        <taxon>Glomeromycetes</taxon>
        <taxon>Glomerales</taxon>
        <taxon>Glomeraceae</taxon>
        <taxon>Rhizophagus</taxon>
    </lineage>
</organism>